<evidence type="ECO:0000313" key="2">
    <source>
        <dbReference type="Proteomes" id="UP001341840"/>
    </source>
</evidence>
<accession>A0ABU6X707</accession>
<organism evidence="1 2">
    <name type="scientific">Stylosanthes scabra</name>
    <dbReference type="NCBI Taxonomy" id="79078"/>
    <lineage>
        <taxon>Eukaryota</taxon>
        <taxon>Viridiplantae</taxon>
        <taxon>Streptophyta</taxon>
        <taxon>Embryophyta</taxon>
        <taxon>Tracheophyta</taxon>
        <taxon>Spermatophyta</taxon>
        <taxon>Magnoliopsida</taxon>
        <taxon>eudicotyledons</taxon>
        <taxon>Gunneridae</taxon>
        <taxon>Pentapetalae</taxon>
        <taxon>rosids</taxon>
        <taxon>fabids</taxon>
        <taxon>Fabales</taxon>
        <taxon>Fabaceae</taxon>
        <taxon>Papilionoideae</taxon>
        <taxon>50 kb inversion clade</taxon>
        <taxon>dalbergioids sensu lato</taxon>
        <taxon>Dalbergieae</taxon>
        <taxon>Pterocarpus clade</taxon>
        <taxon>Stylosanthes</taxon>
    </lineage>
</organism>
<keyword evidence="2" id="KW-1185">Reference proteome</keyword>
<sequence>MQNDVVTYHLNIIFGSPVLLHLKNPLLENRMGRVSLFDIDKGKEIPFQFPVDWSWFQIISSSDGFICARFSYDLMFTHLIIWNPITNTRKFIDDPAADNFPRNMYCPNLAVYTFFQVPNEHRFLIMLLQRNSYVEPGYNMHFYNSASLQWSDPMTIPSSIDILCNQSIVVGWRIFFVNKLAVYGNRTYSIIGFCMRTGTWMESIIPFNALHSFSPKLVFNGDRIFLVDVDPSGLLFGLHLHEIIISDDWGLEWATSRFCTFSYISQTPSIMVGGMLLGLIHSVTNLDISDPAFEETLSEIQFTMVDVYNGHSFVAGTMLSNAILGVSRVYSFAPTLEKKFGCL</sequence>
<protein>
    <submittedName>
        <fullName evidence="1">Uncharacterized protein</fullName>
    </submittedName>
</protein>
<comment type="caution">
    <text evidence="1">The sequence shown here is derived from an EMBL/GenBank/DDBJ whole genome shotgun (WGS) entry which is preliminary data.</text>
</comment>
<dbReference type="Proteomes" id="UP001341840">
    <property type="component" value="Unassembled WGS sequence"/>
</dbReference>
<reference evidence="1 2" key="1">
    <citation type="journal article" date="2023" name="Plants (Basel)">
        <title>Bridging the Gap: Combining Genomics and Transcriptomics Approaches to Understand Stylosanthes scabra, an Orphan Legume from the Brazilian Caatinga.</title>
        <authorList>
            <person name="Ferreira-Neto J.R.C."/>
            <person name="da Silva M.D."/>
            <person name="Binneck E."/>
            <person name="de Melo N.F."/>
            <person name="da Silva R.H."/>
            <person name="de Melo A.L.T.M."/>
            <person name="Pandolfi V."/>
            <person name="Bustamante F.O."/>
            <person name="Brasileiro-Vidal A.C."/>
            <person name="Benko-Iseppon A.M."/>
        </authorList>
    </citation>
    <scope>NUCLEOTIDE SEQUENCE [LARGE SCALE GENOMIC DNA]</scope>
    <source>
        <tissue evidence="1">Leaves</tissue>
    </source>
</reference>
<evidence type="ECO:0000313" key="1">
    <source>
        <dbReference type="EMBL" id="MED6193407.1"/>
    </source>
</evidence>
<dbReference type="PANTHER" id="PTHR31672">
    <property type="entry name" value="BNACNNG10540D PROTEIN"/>
    <property type="match status" value="1"/>
</dbReference>
<proteinExistence type="predicted"/>
<gene>
    <name evidence="1" type="ORF">PIB30_019141</name>
</gene>
<dbReference type="EMBL" id="JASCZI010211507">
    <property type="protein sequence ID" value="MED6193407.1"/>
    <property type="molecule type" value="Genomic_DNA"/>
</dbReference>
<dbReference type="InterPro" id="IPR050796">
    <property type="entry name" value="SCF_F-box_component"/>
</dbReference>
<name>A0ABU6X707_9FABA</name>